<comment type="caution">
    <text evidence="2">The sequence shown here is derived from an EMBL/GenBank/DDBJ whole genome shotgun (WGS) entry which is preliminary data.</text>
</comment>
<dbReference type="EMBL" id="JAADZU010000009">
    <property type="protein sequence ID" value="NDK88846.1"/>
    <property type="molecule type" value="Genomic_DNA"/>
</dbReference>
<dbReference type="GO" id="GO:0016757">
    <property type="term" value="F:glycosyltransferase activity"/>
    <property type="evidence" value="ECO:0007669"/>
    <property type="project" value="UniProtKB-KW"/>
</dbReference>
<gene>
    <name evidence="2" type="ORF">GYA93_04530</name>
</gene>
<evidence type="ECO:0000313" key="2">
    <source>
        <dbReference type="EMBL" id="NDK88846.1"/>
    </source>
</evidence>
<sequence>MHRHAFSEHPIRFRDRAHAGRILAQNLDRFTVHDRDLLVLALPRGGVPVGVQVAEYLSASLDVITVRKVGVPWRPELAAAAIADDVLVRNEDVIRKARIDPVALRDAIARERIELRRRNLAYRADRPPAPVRDKTVIVVDDGIATAATMRAALAALRTLGAAELVAAVPVGPADTLADLRTEVEVVCPSSVTHFYGVGASYDHFDQLSDDDVRLSLAGARRHRYPGS</sequence>
<dbReference type="Gene3D" id="3.40.50.2020">
    <property type="match status" value="1"/>
</dbReference>
<dbReference type="InterPro" id="IPR029057">
    <property type="entry name" value="PRTase-like"/>
</dbReference>
<dbReference type="Proteomes" id="UP000466307">
    <property type="component" value="Unassembled WGS sequence"/>
</dbReference>
<dbReference type="Pfam" id="PF00156">
    <property type="entry name" value="Pribosyltran"/>
    <property type="match status" value="1"/>
</dbReference>
<keyword evidence="2" id="KW-0328">Glycosyltransferase</keyword>
<evidence type="ECO:0000259" key="1">
    <source>
        <dbReference type="Pfam" id="PF00156"/>
    </source>
</evidence>
<protein>
    <submittedName>
        <fullName evidence="2">Phosphoribosyltransferase</fullName>
    </submittedName>
</protein>
<name>A0A7K3LKS6_9ACTN</name>
<keyword evidence="2" id="KW-0808">Transferase</keyword>
<proteinExistence type="predicted"/>
<dbReference type="Gene3D" id="3.30.1310.20">
    <property type="entry name" value="PRTase-like"/>
    <property type="match status" value="1"/>
</dbReference>
<dbReference type="SUPFAM" id="SSF53271">
    <property type="entry name" value="PRTase-like"/>
    <property type="match status" value="1"/>
</dbReference>
<keyword evidence="3" id="KW-1185">Reference proteome</keyword>
<feature type="domain" description="Phosphoribosyltransferase" evidence="1">
    <location>
        <begin position="27"/>
        <end position="186"/>
    </location>
</feature>
<evidence type="ECO:0000313" key="3">
    <source>
        <dbReference type="Proteomes" id="UP000466307"/>
    </source>
</evidence>
<dbReference type="RefSeq" id="WP_059036377.1">
    <property type="nucleotide sequence ID" value="NZ_JAADZU010000009.1"/>
</dbReference>
<reference evidence="2 3" key="1">
    <citation type="submission" date="2020-01" db="EMBL/GenBank/DDBJ databases">
        <title>Investigation of new actinobacteria for the biodesulphurisation of diesel fuel.</title>
        <authorList>
            <person name="Athi Narayanan S.M."/>
        </authorList>
    </citation>
    <scope>NUCLEOTIDE SEQUENCE [LARGE SCALE GENOMIC DNA]</scope>
    <source>
        <strain evidence="2 3">213E</strain>
    </source>
</reference>
<dbReference type="AlphaFoldDB" id="A0A7K3LKS6"/>
<organism evidence="2 3">
    <name type="scientific">Gordonia desulfuricans</name>
    <dbReference type="NCBI Taxonomy" id="89051"/>
    <lineage>
        <taxon>Bacteria</taxon>
        <taxon>Bacillati</taxon>
        <taxon>Actinomycetota</taxon>
        <taxon>Actinomycetes</taxon>
        <taxon>Mycobacteriales</taxon>
        <taxon>Gordoniaceae</taxon>
        <taxon>Gordonia</taxon>
    </lineage>
</organism>
<dbReference type="InterPro" id="IPR000836">
    <property type="entry name" value="PRTase_dom"/>
</dbReference>
<accession>A0A7K3LKS6</accession>